<dbReference type="KEGG" id="fpl:Ferp_0551"/>
<accession>D3S391</accession>
<dbReference type="EMBL" id="CP001899">
    <property type="protein sequence ID" value="ADC64724.1"/>
    <property type="molecule type" value="Genomic_DNA"/>
</dbReference>
<dbReference type="AlphaFoldDB" id="D3S391"/>
<reference evidence="2" key="1">
    <citation type="submission" date="2010-02" db="EMBL/GenBank/DDBJ databases">
        <title>Complete sequence of Ferroglobus placidus DSM 10642.</title>
        <authorList>
            <consortium name="US DOE Joint Genome Institute"/>
            <person name="Lucas S."/>
            <person name="Copeland A."/>
            <person name="Lapidus A."/>
            <person name="Cheng J.-F."/>
            <person name="Bruce D."/>
            <person name="Goodwin L."/>
            <person name="Pitluck S."/>
            <person name="Saunders E."/>
            <person name="Brettin T."/>
            <person name="Detter J.C."/>
            <person name="Han C."/>
            <person name="Tapia R."/>
            <person name="Larimer F."/>
            <person name="Land M."/>
            <person name="Hauser L."/>
            <person name="Kyrpides N."/>
            <person name="Ivanova N."/>
            <person name="Holmes D."/>
            <person name="Lovley D."/>
            <person name="Kyrpides N."/>
            <person name="Anderson I.J."/>
            <person name="Woyke T."/>
        </authorList>
    </citation>
    <scope>NUCLEOTIDE SEQUENCE [LARGE SCALE GENOMIC DNA]</scope>
    <source>
        <strain evidence="2">DSM 10642 / AEDII12DO</strain>
    </source>
</reference>
<dbReference type="GeneID" id="54763196"/>
<dbReference type="PaxDb" id="589924-Ferp_0551"/>
<proteinExistence type="predicted"/>
<sequence length="45" mass="5189">MAEEVIVRIPKQLIQQLRELFPELGDESDATVVRIALRKLILEKS</sequence>
<dbReference type="RefSeq" id="WP_012965070.1">
    <property type="nucleotide sequence ID" value="NC_013849.1"/>
</dbReference>
<evidence type="ECO:0000313" key="2">
    <source>
        <dbReference type="Proteomes" id="UP000002613"/>
    </source>
</evidence>
<organism evidence="1 2">
    <name type="scientific">Ferroglobus placidus (strain DSM 10642 / AEDII12DO)</name>
    <dbReference type="NCBI Taxonomy" id="589924"/>
    <lineage>
        <taxon>Archaea</taxon>
        <taxon>Methanobacteriati</taxon>
        <taxon>Methanobacteriota</taxon>
        <taxon>Archaeoglobi</taxon>
        <taxon>Archaeoglobales</taxon>
        <taxon>Archaeoglobaceae</taxon>
        <taxon>Ferroglobus</taxon>
    </lineage>
</organism>
<gene>
    <name evidence="1" type="ordered locus">Ferp_0551</name>
</gene>
<evidence type="ECO:0000313" key="1">
    <source>
        <dbReference type="EMBL" id="ADC64724.1"/>
    </source>
</evidence>
<protein>
    <submittedName>
        <fullName evidence="1">Uncharacterized protein</fullName>
    </submittedName>
</protein>
<dbReference type="Proteomes" id="UP000002613">
    <property type="component" value="Chromosome"/>
</dbReference>
<dbReference type="HOGENOM" id="CLU_3194358_0_0_2"/>
<reference evidence="1 2" key="2">
    <citation type="journal article" date="2011" name="Stand. Genomic Sci.">
        <title>Complete genome sequence of Ferroglobus placidus AEDII12DO.</title>
        <authorList>
            <person name="Anderson I."/>
            <person name="Risso C."/>
            <person name="Holmes D."/>
            <person name="Lucas S."/>
            <person name="Copeland A."/>
            <person name="Lapidus A."/>
            <person name="Cheng J.F."/>
            <person name="Bruce D."/>
            <person name="Goodwin L."/>
            <person name="Pitluck S."/>
            <person name="Saunders E."/>
            <person name="Brettin T."/>
            <person name="Detter J.C."/>
            <person name="Han C."/>
            <person name="Tapia R."/>
            <person name="Larimer F."/>
            <person name="Land M."/>
            <person name="Hauser L."/>
            <person name="Woyke T."/>
            <person name="Lovley D."/>
            <person name="Kyrpides N."/>
            <person name="Ivanova N."/>
        </authorList>
    </citation>
    <scope>NUCLEOTIDE SEQUENCE [LARGE SCALE GENOMIC DNA]</scope>
    <source>
        <strain evidence="2">DSM 10642 / AEDII12DO</strain>
    </source>
</reference>
<dbReference type="STRING" id="589924.Ferp_0551"/>
<name>D3S391_FERPA</name>
<keyword evidence="2" id="KW-1185">Reference proteome</keyword>